<dbReference type="AlphaFoldDB" id="A0A4V4HAU8"/>
<dbReference type="OrthoDB" id="2757952at2759"/>
<dbReference type="Proteomes" id="UP000297245">
    <property type="component" value="Unassembled WGS sequence"/>
</dbReference>
<evidence type="ECO:0000313" key="3">
    <source>
        <dbReference type="Proteomes" id="UP000297245"/>
    </source>
</evidence>
<feature type="region of interest" description="Disordered" evidence="1">
    <location>
        <begin position="322"/>
        <end position="347"/>
    </location>
</feature>
<dbReference type="EMBL" id="ML180660">
    <property type="protein sequence ID" value="THU76895.1"/>
    <property type="molecule type" value="Genomic_DNA"/>
</dbReference>
<accession>A0A4V4HAU8</accession>
<evidence type="ECO:0000313" key="2">
    <source>
        <dbReference type="EMBL" id="THU76895.1"/>
    </source>
</evidence>
<gene>
    <name evidence="2" type="ORF">K435DRAFT_878594</name>
</gene>
<protein>
    <submittedName>
        <fullName evidence="2">Uncharacterized protein</fullName>
    </submittedName>
</protein>
<feature type="compositionally biased region" description="Acidic residues" evidence="1">
    <location>
        <begin position="623"/>
        <end position="637"/>
    </location>
</feature>
<feature type="compositionally biased region" description="Polar residues" evidence="1">
    <location>
        <begin position="640"/>
        <end position="676"/>
    </location>
</feature>
<proteinExistence type="predicted"/>
<feature type="compositionally biased region" description="Polar residues" evidence="1">
    <location>
        <begin position="131"/>
        <end position="165"/>
    </location>
</feature>
<organism evidence="2 3">
    <name type="scientific">Dendrothele bispora (strain CBS 962.96)</name>
    <dbReference type="NCBI Taxonomy" id="1314807"/>
    <lineage>
        <taxon>Eukaryota</taxon>
        <taxon>Fungi</taxon>
        <taxon>Dikarya</taxon>
        <taxon>Basidiomycota</taxon>
        <taxon>Agaricomycotina</taxon>
        <taxon>Agaricomycetes</taxon>
        <taxon>Agaricomycetidae</taxon>
        <taxon>Agaricales</taxon>
        <taxon>Agaricales incertae sedis</taxon>
        <taxon>Dendrothele</taxon>
    </lineage>
</organism>
<feature type="compositionally biased region" description="Basic residues" evidence="1">
    <location>
        <begin position="577"/>
        <end position="588"/>
    </location>
</feature>
<evidence type="ECO:0000256" key="1">
    <source>
        <dbReference type="SAM" id="MobiDB-lite"/>
    </source>
</evidence>
<keyword evidence="3" id="KW-1185">Reference proteome</keyword>
<feature type="compositionally biased region" description="Low complexity" evidence="1">
    <location>
        <begin position="682"/>
        <end position="700"/>
    </location>
</feature>
<feature type="compositionally biased region" description="Polar residues" evidence="1">
    <location>
        <begin position="70"/>
        <end position="80"/>
    </location>
</feature>
<name>A0A4V4HAU8_DENBC</name>
<sequence>MNHPLPVNMNMWGSPDTSRNATTTDQVNPVHSNQQPQQVYATSASTPSPLDQTSPRLDGGNSDVLPAVASNPSTTNTYPNATHAYPNATNAYPNTTNAYPNMTNMYSNATNVYPNATHVYPNASSAYPNATDTYSSNTYQTATHTYPNTTNPSDSQRNQSENVPNAGQLPVNLLQPQWVAMMSANGLPVEMGQYRNYMGGHPNTFNDLTNFNQQIIGANANVVLNTPTNHAGNTNATSNPNAMLTYPMGYNGQANVAWPNIHVMNIPGQHLTHTTLLNGTTTGQSVPPFTMPNVGGTLMSAPSGGPDVQSLDSLAEAVYKRITSTKSGRKRKGKKKSEEQRSAVDPSSLRHAFNSYCGYNRGTRAVLPHPPGHAEYQPRYAPGSSDPYLDMHWDQAPRSEANLEVYEEIIARMRAQDMANVHVTQRQFEKASDDTLTDELATYFQTRRKVYLAQNQDEKREKLVKHASEVRRNGRKTVKAAKRRSAIEGFTDENGEEETRGVEFLILTDVQSSEYSDSGNERGAFAVLDLPWRSPQVTYLYRELDRLHEQESTTRWSSGRGSKGGLSRARRPDPKNRVCRRPTPHRRPPAACVKRVHQDSENVKPNDPQWTITNWLNGLTLDDGYDTDTEGAGDEVPPESNISQVPDTNTGNHAGTVISGTEGSASIDSTGSNDSAIGSRDATGTPAPAPATTHARTGGAYSNDGPVNASVGGGSGMGLGTNGSGSLEGSISTDNLANVSGLVSGGIGHLGTEFEATVVDQAKTGTTL</sequence>
<reference evidence="2 3" key="1">
    <citation type="journal article" date="2019" name="Nat. Ecol. Evol.">
        <title>Megaphylogeny resolves global patterns of mushroom evolution.</title>
        <authorList>
            <person name="Varga T."/>
            <person name="Krizsan K."/>
            <person name="Foldi C."/>
            <person name="Dima B."/>
            <person name="Sanchez-Garcia M."/>
            <person name="Sanchez-Ramirez S."/>
            <person name="Szollosi G.J."/>
            <person name="Szarkandi J.G."/>
            <person name="Papp V."/>
            <person name="Albert L."/>
            <person name="Andreopoulos W."/>
            <person name="Angelini C."/>
            <person name="Antonin V."/>
            <person name="Barry K.W."/>
            <person name="Bougher N.L."/>
            <person name="Buchanan P."/>
            <person name="Buyck B."/>
            <person name="Bense V."/>
            <person name="Catcheside P."/>
            <person name="Chovatia M."/>
            <person name="Cooper J."/>
            <person name="Damon W."/>
            <person name="Desjardin D."/>
            <person name="Finy P."/>
            <person name="Geml J."/>
            <person name="Haridas S."/>
            <person name="Hughes K."/>
            <person name="Justo A."/>
            <person name="Karasinski D."/>
            <person name="Kautmanova I."/>
            <person name="Kiss B."/>
            <person name="Kocsube S."/>
            <person name="Kotiranta H."/>
            <person name="LaButti K.M."/>
            <person name="Lechner B.E."/>
            <person name="Liimatainen K."/>
            <person name="Lipzen A."/>
            <person name="Lukacs Z."/>
            <person name="Mihaltcheva S."/>
            <person name="Morgado L.N."/>
            <person name="Niskanen T."/>
            <person name="Noordeloos M.E."/>
            <person name="Ohm R.A."/>
            <person name="Ortiz-Santana B."/>
            <person name="Ovrebo C."/>
            <person name="Racz N."/>
            <person name="Riley R."/>
            <person name="Savchenko A."/>
            <person name="Shiryaev A."/>
            <person name="Soop K."/>
            <person name="Spirin V."/>
            <person name="Szebenyi C."/>
            <person name="Tomsovsky M."/>
            <person name="Tulloss R.E."/>
            <person name="Uehling J."/>
            <person name="Grigoriev I.V."/>
            <person name="Vagvolgyi C."/>
            <person name="Papp T."/>
            <person name="Martin F.M."/>
            <person name="Miettinen O."/>
            <person name="Hibbett D.S."/>
            <person name="Nagy L.G."/>
        </authorList>
    </citation>
    <scope>NUCLEOTIDE SEQUENCE [LARGE SCALE GENOMIC DNA]</scope>
    <source>
        <strain evidence="2 3">CBS 962.96</strain>
    </source>
</reference>
<feature type="region of interest" description="Disordered" evidence="1">
    <location>
        <begin position="1"/>
        <end position="89"/>
    </location>
</feature>
<feature type="compositionally biased region" description="Polar residues" evidence="1">
    <location>
        <begin position="15"/>
        <end position="55"/>
    </location>
</feature>
<feature type="region of interest" description="Disordered" evidence="1">
    <location>
        <begin position="131"/>
        <end position="167"/>
    </location>
</feature>
<feature type="region of interest" description="Disordered" evidence="1">
    <location>
        <begin position="550"/>
        <end position="716"/>
    </location>
</feature>